<protein>
    <recommendedName>
        <fullName evidence="3">histidine kinase</fullName>
        <ecNumber evidence="3">2.7.13.3</ecNumber>
    </recommendedName>
</protein>
<dbReference type="InterPro" id="IPR003661">
    <property type="entry name" value="HisK_dim/P_dom"/>
</dbReference>
<dbReference type="InterPro" id="IPR004358">
    <property type="entry name" value="Sig_transdc_His_kin-like_C"/>
</dbReference>
<dbReference type="PROSITE" id="PS50109">
    <property type="entry name" value="HIS_KIN"/>
    <property type="match status" value="1"/>
</dbReference>
<comment type="catalytic activity">
    <reaction evidence="1">
        <text>ATP + protein L-histidine = ADP + protein N-phospho-L-histidine.</text>
        <dbReference type="EC" id="2.7.13.3"/>
    </reaction>
</comment>
<dbReference type="Gene3D" id="3.30.565.10">
    <property type="entry name" value="Histidine kinase-like ATPase, C-terminal domain"/>
    <property type="match status" value="1"/>
</dbReference>
<dbReference type="Gene3D" id="3.30.450.20">
    <property type="entry name" value="PAS domain"/>
    <property type="match status" value="1"/>
</dbReference>
<comment type="subcellular location">
    <subcellularLocation>
        <location evidence="2">Cell membrane</location>
    </subcellularLocation>
</comment>
<keyword evidence="6" id="KW-0418">Kinase</keyword>
<dbReference type="CDD" id="cd00082">
    <property type="entry name" value="HisKA"/>
    <property type="match status" value="1"/>
</dbReference>
<dbReference type="PANTHER" id="PTHR43711">
    <property type="entry name" value="TWO-COMPONENT HISTIDINE KINASE"/>
    <property type="match status" value="1"/>
</dbReference>
<dbReference type="RefSeq" id="WP_345008136.1">
    <property type="nucleotide sequence ID" value="NZ_BAAAZY010000001.1"/>
</dbReference>
<dbReference type="InterPro" id="IPR000014">
    <property type="entry name" value="PAS"/>
</dbReference>
<evidence type="ECO:0000259" key="9">
    <source>
        <dbReference type="PROSITE" id="PS50109"/>
    </source>
</evidence>
<evidence type="ECO:0000256" key="6">
    <source>
        <dbReference type="ARBA" id="ARBA00022777"/>
    </source>
</evidence>
<organism evidence="10 11">
    <name type="scientific">Streptomyces shaanxiensis</name>
    <dbReference type="NCBI Taxonomy" id="653357"/>
    <lineage>
        <taxon>Bacteria</taxon>
        <taxon>Bacillati</taxon>
        <taxon>Actinomycetota</taxon>
        <taxon>Actinomycetes</taxon>
        <taxon>Kitasatosporales</taxon>
        <taxon>Streptomycetaceae</taxon>
        <taxon>Streptomyces</taxon>
    </lineage>
</organism>
<keyword evidence="5" id="KW-0808">Transferase</keyword>
<feature type="domain" description="Histidine kinase" evidence="9">
    <location>
        <begin position="155"/>
        <end position="376"/>
    </location>
</feature>
<gene>
    <name evidence="10" type="ORF">GCM10022233_02350</name>
</gene>
<sequence>MSVGTSSAPGAREVRRPSTSRPGDPAELGIDPDDLPDGLVVADEHGHVICFNAAAERITAVPAADALGQRLEKALPLEDLEGRRWWQVTDPYGGLAIRRRQPERNLLLPGGREVLVSVRYVRAEPTGPVRRVVVSLRDTEARRRTERSHAELIATVAHELRSPLTSVKGFTATLLAKWERFTDDQKRLMLETVDADADRVTRLIAELLDISRIDSGRLEVRRQPVDIGAAVGRHIQAYVAAGQPADRFLLRVEQPLPDLWADPDKIDQVLSNLIENAVRHGDGTVTIDITATTSPREGEDRENTATSVTVSDEGPGIPEESMNRVFTRFWRGSKRGGTGLGLYIVKGIVEAHGGAIEVGRAPGGGAQFRFTLPVAAPAYLT</sequence>
<evidence type="ECO:0000256" key="2">
    <source>
        <dbReference type="ARBA" id="ARBA00004236"/>
    </source>
</evidence>
<evidence type="ECO:0000313" key="10">
    <source>
        <dbReference type="EMBL" id="GAA4037723.1"/>
    </source>
</evidence>
<dbReference type="InterPro" id="IPR003594">
    <property type="entry name" value="HATPase_dom"/>
</dbReference>
<comment type="caution">
    <text evidence="10">The sequence shown here is derived from an EMBL/GenBank/DDBJ whole genome shotgun (WGS) entry which is preliminary data.</text>
</comment>
<dbReference type="SMART" id="SM00387">
    <property type="entry name" value="HATPase_c"/>
    <property type="match status" value="1"/>
</dbReference>
<dbReference type="SMART" id="SM00388">
    <property type="entry name" value="HisKA"/>
    <property type="match status" value="1"/>
</dbReference>
<dbReference type="Proteomes" id="UP001499984">
    <property type="component" value="Unassembled WGS sequence"/>
</dbReference>
<dbReference type="PANTHER" id="PTHR43711:SF1">
    <property type="entry name" value="HISTIDINE KINASE 1"/>
    <property type="match status" value="1"/>
</dbReference>
<dbReference type="InterPro" id="IPR050736">
    <property type="entry name" value="Sensor_HK_Regulatory"/>
</dbReference>
<evidence type="ECO:0000256" key="8">
    <source>
        <dbReference type="SAM" id="MobiDB-lite"/>
    </source>
</evidence>
<proteinExistence type="predicted"/>
<dbReference type="InterPro" id="IPR035965">
    <property type="entry name" value="PAS-like_dom_sf"/>
</dbReference>
<dbReference type="InterPro" id="IPR005467">
    <property type="entry name" value="His_kinase_dom"/>
</dbReference>
<dbReference type="Pfam" id="PF08448">
    <property type="entry name" value="PAS_4"/>
    <property type="match status" value="1"/>
</dbReference>
<dbReference type="Pfam" id="PF00512">
    <property type="entry name" value="HisKA"/>
    <property type="match status" value="1"/>
</dbReference>
<keyword evidence="7" id="KW-0902">Two-component regulatory system</keyword>
<evidence type="ECO:0000256" key="1">
    <source>
        <dbReference type="ARBA" id="ARBA00000085"/>
    </source>
</evidence>
<dbReference type="CDD" id="cd00075">
    <property type="entry name" value="HATPase"/>
    <property type="match status" value="1"/>
</dbReference>
<keyword evidence="10" id="KW-0067">ATP-binding</keyword>
<feature type="region of interest" description="Disordered" evidence="8">
    <location>
        <begin position="1"/>
        <end position="36"/>
    </location>
</feature>
<dbReference type="Gene3D" id="1.10.287.130">
    <property type="match status" value="1"/>
</dbReference>
<dbReference type="SUPFAM" id="SSF55874">
    <property type="entry name" value="ATPase domain of HSP90 chaperone/DNA topoisomerase II/histidine kinase"/>
    <property type="match status" value="1"/>
</dbReference>
<dbReference type="CDD" id="cd00130">
    <property type="entry name" value="PAS"/>
    <property type="match status" value="1"/>
</dbReference>
<dbReference type="EMBL" id="BAAAZY010000001">
    <property type="protein sequence ID" value="GAA4037723.1"/>
    <property type="molecule type" value="Genomic_DNA"/>
</dbReference>
<evidence type="ECO:0000256" key="7">
    <source>
        <dbReference type="ARBA" id="ARBA00023012"/>
    </source>
</evidence>
<keyword evidence="10" id="KW-0547">Nucleotide-binding</keyword>
<dbReference type="GO" id="GO:0005524">
    <property type="term" value="F:ATP binding"/>
    <property type="evidence" value="ECO:0007669"/>
    <property type="project" value="UniProtKB-KW"/>
</dbReference>
<evidence type="ECO:0000256" key="4">
    <source>
        <dbReference type="ARBA" id="ARBA00022553"/>
    </source>
</evidence>
<dbReference type="EC" id="2.7.13.3" evidence="3"/>
<dbReference type="Pfam" id="PF02518">
    <property type="entry name" value="HATPase_c"/>
    <property type="match status" value="1"/>
</dbReference>
<accession>A0ABP7U872</accession>
<feature type="region of interest" description="Disordered" evidence="8">
    <location>
        <begin position="291"/>
        <end position="317"/>
    </location>
</feature>
<dbReference type="InterPro" id="IPR036890">
    <property type="entry name" value="HATPase_C_sf"/>
</dbReference>
<evidence type="ECO:0000313" key="11">
    <source>
        <dbReference type="Proteomes" id="UP001499984"/>
    </source>
</evidence>
<dbReference type="SUPFAM" id="SSF47384">
    <property type="entry name" value="Homodimeric domain of signal transducing histidine kinase"/>
    <property type="match status" value="1"/>
</dbReference>
<dbReference type="SUPFAM" id="SSF55785">
    <property type="entry name" value="PYP-like sensor domain (PAS domain)"/>
    <property type="match status" value="1"/>
</dbReference>
<evidence type="ECO:0000256" key="5">
    <source>
        <dbReference type="ARBA" id="ARBA00022679"/>
    </source>
</evidence>
<dbReference type="PRINTS" id="PR00344">
    <property type="entry name" value="BCTRLSENSOR"/>
</dbReference>
<dbReference type="InterPro" id="IPR013656">
    <property type="entry name" value="PAS_4"/>
</dbReference>
<dbReference type="InterPro" id="IPR036097">
    <property type="entry name" value="HisK_dim/P_sf"/>
</dbReference>
<keyword evidence="4" id="KW-0597">Phosphoprotein</keyword>
<reference evidence="11" key="1">
    <citation type="journal article" date="2019" name="Int. J. Syst. Evol. Microbiol.">
        <title>The Global Catalogue of Microorganisms (GCM) 10K type strain sequencing project: providing services to taxonomists for standard genome sequencing and annotation.</title>
        <authorList>
            <consortium name="The Broad Institute Genomics Platform"/>
            <consortium name="The Broad Institute Genome Sequencing Center for Infectious Disease"/>
            <person name="Wu L."/>
            <person name="Ma J."/>
        </authorList>
    </citation>
    <scope>NUCLEOTIDE SEQUENCE [LARGE SCALE GENOMIC DNA]</scope>
    <source>
        <strain evidence="11">JCM 16925</strain>
    </source>
</reference>
<keyword evidence="11" id="KW-1185">Reference proteome</keyword>
<evidence type="ECO:0000256" key="3">
    <source>
        <dbReference type="ARBA" id="ARBA00012438"/>
    </source>
</evidence>
<name>A0ABP7U872_9ACTN</name>